<dbReference type="SUPFAM" id="SSF50978">
    <property type="entry name" value="WD40 repeat-like"/>
    <property type="match status" value="1"/>
</dbReference>
<dbReference type="InterPro" id="IPR051959">
    <property type="entry name" value="PAK1-Kinase_Regulator"/>
</dbReference>
<dbReference type="PANTHER" id="PTHR44675">
    <property type="entry name" value="PAK1 INTERACTING PROTEIN 1"/>
    <property type="match status" value="1"/>
</dbReference>
<keyword evidence="6" id="KW-1185">Reference proteome</keyword>
<dbReference type="InterPro" id="IPR001680">
    <property type="entry name" value="WD40_rpt"/>
</dbReference>
<dbReference type="Proteomes" id="UP000054359">
    <property type="component" value="Unassembled WGS sequence"/>
</dbReference>
<evidence type="ECO:0000256" key="1">
    <source>
        <dbReference type="ARBA" id="ARBA00022574"/>
    </source>
</evidence>
<dbReference type="OMA" id="QGSIKCM"/>
<dbReference type="EMBL" id="KK117872">
    <property type="protein sequence ID" value="KFM71634.1"/>
    <property type="molecule type" value="Genomic_DNA"/>
</dbReference>
<dbReference type="InterPro" id="IPR019775">
    <property type="entry name" value="WD40_repeat_CS"/>
</dbReference>
<dbReference type="Pfam" id="PF00400">
    <property type="entry name" value="WD40"/>
    <property type="match status" value="3"/>
</dbReference>
<dbReference type="AlphaFoldDB" id="A0A087U2P5"/>
<dbReference type="OrthoDB" id="308449at2759"/>
<reference evidence="5 6" key="1">
    <citation type="submission" date="2013-11" db="EMBL/GenBank/DDBJ databases">
        <title>Genome sequencing of Stegodyphus mimosarum.</title>
        <authorList>
            <person name="Bechsgaard J."/>
        </authorList>
    </citation>
    <scope>NUCLEOTIDE SEQUENCE [LARGE SCALE GENOMIC DNA]</scope>
</reference>
<dbReference type="PROSITE" id="PS00678">
    <property type="entry name" value="WD_REPEATS_1"/>
    <property type="match status" value="1"/>
</dbReference>
<evidence type="ECO:0000256" key="2">
    <source>
        <dbReference type="ARBA" id="ARBA00022737"/>
    </source>
</evidence>
<dbReference type="InterPro" id="IPR015943">
    <property type="entry name" value="WD40/YVTN_repeat-like_dom_sf"/>
</dbReference>
<organism evidence="5 6">
    <name type="scientific">Stegodyphus mimosarum</name>
    <name type="common">African social velvet spider</name>
    <dbReference type="NCBI Taxonomy" id="407821"/>
    <lineage>
        <taxon>Eukaryota</taxon>
        <taxon>Metazoa</taxon>
        <taxon>Ecdysozoa</taxon>
        <taxon>Arthropoda</taxon>
        <taxon>Chelicerata</taxon>
        <taxon>Arachnida</taxon>
        <taxon>Araneae</taxon>
        <taxon>Araneomorphae</taxon>
        <taxon>Entelegynae</taxon>
        <taxon>Eresoidea</taxon>
        <taxon>Eresidae</taxon>
        <taxon>Stegodyphus</taxon>
    </lineage>
</organism>
<dbReference type="GO" id="GO:0016301">
    <property type="term" value="F:kinase activity"/>
    <property type="evidence" value="ECO:0007669"/>
    <property type="project" value="UniProtKB-KW"/>
</dbReference>
<gene>
    <name evidence="5" type="ORF">X975_22436</name>
</gene>
<feature type="repeat" description="WD" evidence="4">
    <location>
        <begin position="89"/>
        <end position="128"/>
    </location>
</feature>
<evidence type="ECO:0000313" key="6">
    <source>
        <dbReference type="Proteomes" id="UP000054359"/>
    </source>
</evidence>
<dbReference type="Gene3D" id="2.130.10.10">
    <property type="entry name" value="YVTN repeat-like/Quinoprotein amine dehydrogenase"/>
    <property type="match status" value="2"/>
</dbReference>
<dbReference type="InterPro" id="IPR036322">
    <property type="entry name" value="WD40_repeat_dom_sf"/>
</dbReference>
<dbReference type="PANTHER" id="PTHR44675:SF1">
    <property type="entry name" value="P21-ACTIVATED PROTEIN KINASE-INTERACTING PROTEIN 1"/>
    <property type="match status" value="1"/>
</dbReference>
<name>A0A087U2P5_STEMI</name>
<accession>A0A087U2P5</accession>
<proteinExistence type="predicted"/>
<evidence type="ECO:0000313" key="5">
    <source>
        <dbReference type="EMBL" id="KFM71634.1"/>
    </source>
</evidence>
<feature type="repeat" description="WD" evidence="4">
    <location>
        <begin position="129"/>
        <end position="170"/>
    </location>
</feature>
<keyword evidence="5" id="KW-0808">Transferase</keyword>
<dbReference type="STRING" id="407821.A0A087U2P5"/>
<dbReference type="SMART" id="SM00320">
    <property type="entry name" value="WD40"/>
    <property type="match status" value="4"/>
</dbReference>
<dbReference type="PROSITE" id="PS50082">
    <property type="entry name" value="WD_REPEATS_2"/>
    <property type="match status" value="2"/>
</dbReference>
<comment type="function">
    <text evidence="3">Negatively regulates the PAK1 kinase. PAK1 is a member of the PAK kinase family, which has been shown to play a positive role in the regulation of signaling pathways involving MAPK8 and RELA. PAK1 exists as an inactive homodimer, which is activated by binding of small GTPases such as CDC42 to an N-terminal regulatory domain. PAK1IP1 also binds to the N-terminus of PAK1, and inhibits the specific activation of PAK1 by CDC42. May be involved in ribosomal large subunit assembly.</text>
</comment>
<evidence type="ECO:0000256" key="3">
    <source>
        <dbReference type="ARBA" id="ARBA00045213"/>
    </source>
</evidence>
<keyword evidence="5" id="KW-0418">Kinase</keyword>
<keyword evidence="2" id="KW-0677">Repeat</keyword>
<keyword evidence="1 4" id="KW-0853">WD repeat</keyword>
<protein>
    <submittedName>
        <fullName evidence="5">p21-activated protein kinase-interacting protein 1-like protein</fullName>
    </submittedName>
</protein>
<sequence length="265" mass="29935">MSDTETVVETTASDNVIMEIVIGTYERFLLGYNLELESEKFSLKQSFSEHSHLQSVRCIASNNKLLASGSIDERIQLYNMKTRKGLGTLIQHNGTVTSLEFYDSYLISSSEDKTICIWSTKNWQCIKTLSGHKYAVNSISIHPSGKLALSVSRDKTLRTWNLIKGRSAYITNIKKVAELVRWSPDGSHFLVAFRNTIDVYSVESAAVVQTIDFKQKICDLTFIKDEIFAVGGESEDIHFYNMKSGELIHTFNAHKCRVKALECVL</sequence>
<evidence type="ECO:0000256" key="4">
    <source>
        <dbReference type="PROSITE-ProRule" id="PRU00221"/>
    </source>
</evidence>
<feature type="non-terminal residue" evidence="5">
    <location>
        <position position="265"/>
    </location>
</feature>
<dbReference type="PROSITE" id="PS50294">
    <property type="entry name" value="WD_REPEATS_REGION"/>
    <property type="match status" value="2"/>
</dbReference>